<keyword evidence="1" id="KW-0472">Membrane</keyword>
<proteinExistence type="predicted"/>
<reference evidence="2" key="1">
    <citation type="submission" date="2017-07" db="EMBL/GenBank/DDBJ databases">
        <authorList>
            <person name="Mikheyev A."/>
            <person name="Grau M."/>
        </authorList>
    </citation>
    <scope>NUCLEOTIDE SEQUENCE</scope>
    <source>
        <tissue evidence="2">Venom_gland</tissue>
    </source>
</reference>
<dbReference type="AlphaFoldDB" id="A0A2D4IE34"/>
<keyword evidence="1" id="KW-1133">Transmembrane helix</keyword>
<accession>A0A2D4IE34</accession>
<feature type="transmembrane region" description="Helical" evidence="1">
    <location>
        <begin position="15"/>
        <end position="33"/>
    </location>
</feature>
<dbReference type="EMBL" id="IACK01091662">
    <property type="protein sequence ID" value="LAA82394.1"/>
    <property type="molecule type" value="Transcribed_RNA"/>
</dbReference>
<name>A0A2D4IE34_MICLE</name>
<protein>
    <submittedName>
        <fullName evidence="2">Uncharacterized protein</fullName>
    </submittedName>
</protein>
<reference evidence="2" key="2">
    <citation type="submission" date="2017-11" db="EMBL/GenBank/DDBJ databases">
        <title>Coralsnake Venomics: Analyses of Venom Gland Transcriptomes and Proteomes of Six Brazilian Taxa.</title>
        <authorList>
            <person name="Aird S.D."/>
            <person name="Jorge da Silva N."/>
            <person name="Qiu L."/>
            <person name="Villar-Briones A."/>
            <person name="Aparecida-Saddi V."/>
            <person name="Campos-Telles M.P."/>
            <person name="Grau M."/>
            <person name="Mikheyev A.S."/>
        </authorList>
    </citation>
    <scope>NUCLEOTIDE SEQUENCE</scope>
    <source>
        <tissue evidence="2">Venom_gland</tissue>
    </source>
</reference>
<sequence length="143" mass="16631">MYEWLHVTWSHDHDFQGFFCWSPAVFISLIIFGDHPFLSQRDYGRCTINFFPVCGIKHPLGRMDLLNSGLHGSLYNHVIQTYNSVIHLMTIVKIVQKKGPQGHCDIQLQQLTIKIPGPIVVVSPWPLSLHFTHFYSYRHMLDI</sequence>
<keyword evidence="1" id="KW-0812">Transmembrane</keyword>
<organism evidence="2">
    <name type="scientific">Micrurus lemniscatus lemniscatus</name>
    <dbReference type="NCBI Taxonomy" id="129467"/>
    <lineage>
        <taxon>Eukaryota</taxon>
        <taxon>Metazoa</taxon>
        <taxon>Chordata</taxon>
        <taxon>Craniata</taxon>
        <taxon>Vertebrata</taxon>
        <taxon>Euteleostomi</taxon>
        <taxon>Lepidosauria</taxon>
        <taxon>Squamata</taxon>
        <taxon>Bifurcata</taxon>
        <taxon>Unidentata</taxon>
        <taxon>Episquamata</taxon>
        <taxon>Toxicofera</taxon>
        <taxon>Serpentes</taxon>
        <taxon>Colubroidea</taxon>
        <taxon>Elapidae</taxon>
        <taxon>Elapinae</taxon>
        <taxon>Micrurus</taxon>
    </lineage>
</organism>
<evidence type="ECO:0000256" key="1">
    <source>
        <dbReference type="SAM" id="Phobius"/>
    </source>
</evidence>
<evidence type="ECO:0000313" key="2">
    <source>
        <dbReference type="EMBL" id="LAA82394.1"/>
    </source>
</evidence>